<dbReference type="PANTHER" id="PTHR30307:SF0">
    <property type="entry name" value="S-ADENOSYLMETHIONINE:TRNA RIBOSYLTRANSFERASE-ISOMERASE"/>
    <property type="match status" value="1"/>
</dbReference>
<dbReference type="HOGENOM" id="CLU_039110_1_0_2"/>
<dbReference type="InterPro" id="IPR042118">
    <property type="entry name" value="QueA_dom1"/>
</dbReference>
<dbReference type="OrthoDB" id="145772at2157"/>
<dbReference type="Proteomes" id="UP000001400">
    <property type="component" value="Chromosome"/>
</dbReference>
<dbReference type="AlphaFoldDB" id="B5ICM3"/>
<dbReference type="RefSeq" id="WP_008083824.1">
    <property type="nucleotide sequence ID" value="NC_013926.1"/>
</dbReference>
<dbReference type="SUPFAM" id="SSF111337">
    <property type="entry name" value="QueA-like"/>
    <property type="match status" value="1"/>
</dbReference>
<name>B5ICM3_ACIB4</name>
<evidence type="ECO:0000313" key="1">
    <source>
        <dbReference type="EMBL" id="ADD09102.1"/>
    </source>
</evidence>
<gene>
    <name evidence="1" type="ordered locus">Aboo_1294</name>
</gene>
<protein>
    <submittedName>
        <fullName evidence="1">S-adenosylmethionine/tRNA-ribosyltransferase-isomerase</fullName>
    </submittedName>
</protein>
<accession>B5ICM3</accession>
<dbReference type="GO" id="GO:0051075">
    <property type="term" value="F:S-adenosylmethionine:tRNA ribosyltransferase-isomerase activity"/>
    <property type="evidence" value="ECO:0007669"/>
    <property type="project" value="TreeGrafter"/>
</dbReference>
<reference evidence="1" key="1">
    <citation type="submission" date="2010-02" db="EMBL/GenBank/DDBJ databases">
        <title>Complete sequence of Aciduliprofundum boonei T469.</title>
        <authorList>
            <consortium name="US DOE Joint Genome Institute"/>
            <person name="Lucas S."/>
            <person name="Copeland A."/>
            <person name="Lapidus A."/>
            <person name="Cheng J.-F."/>
            <person name="Bruce D."/>
            <person name="Goodwin L."/>
            <person name="Pitluck S."/>
            <person name="Saunders E."/>
            <person name="Detter J.C."/>
            <person name="Han C."/>
            <person name="Tapia R."/>
            <person name="Land M."/>
            <person name="Hauser L."/>
            <person name="Kyrpides N."/>
            <person name="Mikhailova N."/>
            <person name="Flores G."/>
            <person name="Reysenbach A.-L."/>
            <person name="Woyke T."/>
        </authorList>
    </citation>
    <scope>NUCLEOTIDE SEQUENCE</scope>
    <source>
        <strain evidence="1">T469</strain>
    </source>
</reference>
<dbReference type="NCBIfam" id="NF001140">
    <property type="entry name" value="PRK00147.1"/>
    <property type="match status" value="1"/>
</dbReference>
<dbReference type="PANTHER" id="PTHR30307">
    <property type="entry name" value="S-ADENOSYLMETHIONINE:TRNA RIBOSYLTRANSFERASE-ISOMERASE"/>
    <property type="match status" value="1"/>
</dbReference>
<dbReference type="InterPro" id="IPR003699">
    <property type="entry name" value="QueA"/>
</dbReference>
<organism evidence="1 2">
    <name type="scientific">Aciduliprofundum boonei (strain DSM 19572 / T469)</name>
    <dbReference type="NCBI Taxonomy" id="439481"/>
    <lineage>
        <taxon>Archaea</taxon>
        <taxon>Methanobacteriati</taxon>
        <taxon>Thermoplasmatota</taxon>
        <taxon>DHVE2 group</taxon>
        <taxon>Candidatus Aciduliprofundum</taxon>
    </lineage>
</organism>
<dbReference type="GO" id="GO:0008616">
    <property type="term" value="P:tRNA queuosine(34) biosynthetic process"/>
    <property type="evidence" value="ECO:0007669"/>
    <property type="project" value="TreeGrafter"/>
</dbReference>
<dbReference type="NCBIfam" id="TIGR00113">
    <property type="entry name" value="queA"/>
    <property type="match status" value="1"/>
</dbReference>
<dbReference type="Pfam" id="PF02547">
    <property type="entry name" value="Queuosine_synth"/>
    <property type="match status" value="1"/>
</dbReference>
<dbReference type="Gene3D" id="3.40.1780.10">
    <property type="entry name" value="QueA-like"/>
    <property type="match status" value="1"/>
</dbReference>
<dbReference type="GeneID" id="8828256"/>
<evidence type="ECO:0000313" key="2">
    <source>
        <dbReference type="Proteomes" id="UP000001400"/>
    </source>
</evidence>
<dbReference type="Gene3D" id="2.40.10.240">
    <property type="entry name" value="QueA-like"/>
    <property type="match status" value="1"/>
</dbReference>
<proteinExistence type="inferred from homology"/>
<dbReference type="HAMAP" id="MF_00113">
    <property type="entry name" value="QueA"/>
    <property type="match status" value="1"/>
</dbReference>
<keyword evidence="2" id="KW-1185">Reference proteome</keyword>
<dbReference type="InterPro" id="IPR042119">
    <property type="entry name" value="QueA_dom2"/>
</dbReference>
<dbReference type="STRING" id="439481.Aboo_1294"/>
<dbReference type="EMBL" id="CP001941">
    <property type="protein sequence ID" value="ADD09102.1"/>
    <property type="molecule type" value="Genomic_DNA"/>
</dbReference>
<dbReference type="InterPro" id="IPR036100">
    <property type="entry name" value="QueA_sf"/>
</dbReference>
<dbReference type="KEGG" id="abi:Aboo_1294"/>
<dbReference type="eggNOG" id="arCOG13558">
    <property type="taxonomic scope" value="Archaea"/>
</dbReference>
<sequence>MYSLRNYDFELPEELIAQEPVEPRDHARLMVLRKGIEHRYFYNLPEYMDKGDVLILNDTKVIKARIRGIKDTGGKVEILILEKLGENYYRCLVKGKKIHPGSVLIFEDIKGVVREKNEGICDIEFSGDIMDLARRRGEVPLPPYIKNPPTDAEEKYQTVFARREGAVAAPTAGLHFTPQLLKEIEKKGVKIGYITLHVSYGTFKPVKTEDIREHRVDEEYYIVGEEVAKLINEREGRLFAVGTTVTRALESSSKNGIIYPSRGYTIIFIYPGYKFQSGIDALITNFHVPRSSLILLVTAFGGYERIMKAYRIAIEKKYRFYSFGDAMLIFKM</sequence>